<dbReference type="SUPFAM" id="SSF48557">
    <property type="entry name" value="L-aspartase-like"/>
    <property type="match status" value="1"/>
</dbReference>
<dbReference type="GO" id="GO:0016841">
    <property type="term" value="F:ammonia-lyase activity"/>
    <property type="evidence" value="ECO:0007669"/>
    <property type="project" value="UniProtKB-ARBA"/>
</dbReference>
<evidence type="ECO:0000313" key="3">
    <source>
        <dbReference type="Proteomes" id="UP001155604"/>
    </source>
</evidence>
<feature type="signal peptide" evidence="1">
    <location>
        <begin position="1"/>
        <end position="21"/>
    </location>
</feature>
<dbReference type="PANTHER" id="PTHR10362">
    <property type="entry name" value="HISTIDINE AMMONIA-LYASE"/>
    <property type="match status" value="1"/>
</dbReference>
<proteinExistence type="predicted"/>
<keyword evidence="2" id="KW-0456">Lyase</keyword>
<dbReference type="Pfam" id="PF00221">
    <property type="entry name" value="Lyase_aromatic"/>
    <property type="match status" value="1"/>
</dbReference>
<evidence type="ECO:0000313" key="2">
    <source>
        <dbReference type="EMBL" id="MCT7946187.1"/>
    </source>
</evidence>
<feature type="chain" id="PRO_5040949706" evidence="1">
    <location>
        <begin position="22"/>
        <end position="545"/>
    </location>
</feature>
<dbReference type="InterPro" id="IPR001106">
    <property type="entry name" value="Aromatic_Lyase"/>
</dbReference>
<dbReference type="InterPro" id="IPR008948">
    <property type="entry name" value="L-Aspartase-like"/>
</dbReference>
<accession>A0A9X3AU79</accession>
<name>A0A9X3AU79_9GAMM</name>
<evidence type="ECO:0000256" key="1">
    <source>
        <dbReference type="SAM" id="SignalP"/>
    </source>
</evidence>
<keyword evidence="1" id="KW-0732">Signal</keyword>
<dbReference type="AlphaFoldDB" id="A0A9X3AU79"/>
<dbReference type="CDD" id="cd00332">
    <property type="entry name" value="PAL-HAL"/>
    <property type="match status" value="1"/>
</dbReference>
<dbReference type="Gene3D" id="1.20.200.10">
    <property type="entry name" value="Fumarase/aspartase (Central domain)"/>
    <property type="match status" value="1"/>
</dbReference>
<sequence length="545" mass="58805">MNKSVLMASFTLSLLSGSALAMEQVVLDGKHLTQEQAWAIADGAKVKIASQAKTQLVKANGLLMEAARLGKPVYGLTVGVGLNKDHKLFDANGKLSDAVLEASRNFNYSTFRAHSAGVGDAAPIRLTRLALAVRLNTMLAGQTGVQPLVAELYEAYLNKGLTPVIPVNGTVGEADILLSSHVGLAMVGEWEVFYKGQRVSSKDAMADAGITPLVPMGKDALSILSNNAFAVAYAMQGQQAAKQLLSVSPTLFGLSLEGLNGNVAPFLPQTNDIRPFPYIKATTSDILKQLDGSYLWQLNDERPLQDPLSYRTTAYTLASAEHALAELNDVINIQINHSDDNPAVIVGASNEYAKFPQVAKYMVEGQGGVFPTTNFEPLPVALAVQNLSVALTHVSHNSVMRTVHLSDDHFTKLPRFLSAPGNNGHAFGAIQKAFVDMQVRNKQLATPVSFDGISIAGGIEDTFTNLKFAADNLIQIVDNTRVIYGLELLHSSQAIDLRKLSNPDLHLGKATEAMYKAYREKVPFVVKDRPFTPDIQASTEFIANY</sequence>
<dbReference type="Proteomes" id="UP001155604">
    <property type="component" value="Unassembled WGS sequence"/>
</dbReference>
<dbReference type="Gene3D" id="1.10.275.10">
    <property type="entry name" value="Fumarase/aspartase (N-terminal domain)"/>
    <property type="match status" value="1"/>
</dbReference>
<organism evidence="2 3">
    <name type="scientific">Shewanella septentrionalis</name>
    <dbReference type="NCBI Taxonomy" id="2952223"/>
    <lineage>
        <taxon>Bacteria</taxon>
        <taxon>Pseudomonadati</taxon>
        <taxon>Pseudomonadota</taxon>
        <taxon>Gammaproteobacteria</taxon>
        <taxon>Alteromonadales</taxon>
        <taxon>Shewanellaceae</taxon>
        <taxon>Shewanella</taxon>
    </lineage>
</organism>
<dbReference type="RefSeq" id="WP_261272891.1">
    <property type="nucleotide sequence ID" value="NZ_JAMTCC010000019.1"/>
</dbReference>
<gene>
    <name evidence="2" type="ORF">NE536_12565</name>
</gene>
<dbReference type="EMBL" id="JAMTCC010000019">
    <property type="protein sequence ID" value="MCT7946187.1"/>
    <property type="molecule type" value="Genomic_DNA"/>
</dbReference>
<protein>
    <submittedName>
        <fullName evidence="2">Aromatic amino acid lyase</fullName>
    </submittedName>
</protein>
<reference evidence="2" key="1">
    <citation type="journal article" date="2023" name="Int. J. Syst. Evol. Microbiol.">
        <title>&lt;i&gt;Shewanella septentrionalis&lt;/i&gt; sp. nov. and &lt;i&gt;Shewanella holmiensis&lt;/i&gt; sp. nov., isolated from Baltic Sea water and sediments.</title>
        <authorList>
            <person name="Martin-Rodriguez A.J."/>
            <person name="Thorell K."/>
            <person name="Joffre E."/>
            <person name="Jensie-Markopoulos S."/>
            <person name="Moore E.R.B."/>
            <person name="Sjoling A."/>
        </authorList>
    </citation>
    <scope>NUCLEOTIDE SEQUENCE</scope>
    <source>
        <strain evidence="2">SP1W3</strain>
    </source>
</reference>
<keyword evidence="3" id="KW-1185">Reference proteome</keyword>
<comment type="caution">
    <text evidence="2">The sequence shown here is derived from an EMBL/GenBank/DDBJ whole genome shotgun (WGS) entry which is preliminary data.</text>
</comment>
<dbReference type="InterPro" id="IPR024083">
    <property type="entry name" value="Fumarase/histidase_N"/>
</dbReference>